<feature type="transmembrane region" description="Helical" evidence="1">
    <location>
        <begin position="12"/>
        <end position="36"/>
    </location>
</feature>
<sequence>MGRSQASDATFIILLPLKLFVIYKFLIFFFFFFFFLSF</sequence>
<dbReference type="Proteomes" id="UP001634393">
    <property type="component" value="Unassembled WGS sequence"/>
</dbReference>
<gene>
    <name evidence="2" type="ORF">ACJIZ3_018439</name>
</gene>
<keyword evidence="1" id="KW-1133">Transmembrane helix</keyword>
<keyword evidence="1" id="KW-0812">Transmembrane</keyword>
<keyword evidence="1" id="KW-0472">Membrane</keyword>
<dbReference type="AlphaFoldDB" id="A0ABD3SYC0"/>
<organism evidence="2 3">
    <name type="scientific">Penstemon smallii</name>
    <dbReference type="NCBI Taxonomy" id="265156"/>
    <lineage>
        <taxon>Eukaryota</taxon>
        <taxon>Viridiplantae</taxon>
        <taxon>Streptophyta</taxon>
        <taxon>Embryophyta</taxon>
        <taxon>Tracheophyta</taxon>
        <taxon>Spermatophyta</taxon>
        <taxon>Magnoliopsida</taxon>
        <taxon>eudicotyledons</taxon>
        <taxon>Gunneridae</taxon>
        <taxon>Pentapetalae</taxon>
        <taxon>asterids</taxon>
        <taxon>lamiids</taxon>
        <taxon>Lamiales</taxon>
        <taxon>Plantaginaceae</taxon>
        <taxon>Cheloneae</taxon>
        <taxon>Penstemon</taxon>
    </lineage>
</organism>
<protein>
    <submittedName>
        <fullName evidence="2">Uncharacterized protein</fullName>
    </submittedName>
</protein>
<evidence type="ECO:0000313" key="2">
    <source>
        <dbReference type="EMBL" id="KAL3829637.1"/>
    </source>
</evidence>
<accession>A0ABD3SYC0</accession>
<reference evidence="2 3" key="1">
    <citation type="submission" date="2024-12" db="EMBL/GenBank/DDBJ databases">
        <title>The unique morphological basis and parallel evolutionary history of personate flowers in Penstemon.</title>
        <authorList>
            <person name="Depatie T.H."/>
            <person name="Wessinger C.A."/>
        </authorList>
    </citation>
    <scope>NUCLEOTIDE SEQUENCE [LARGE SCALE GENOMIC DNA]</scope>
    <source>
        <strain evidence="2">WTNN_2</strain>
        <tissue evidence="2">Leaf</tissue>
    </source>
</reference>
<comment type="caution">
    <text evidence="2">The sequence shown here is derived from an EMBL/GenBank/DDBJ whole genome shotgun (WGS) entry which is preliminary data.</text>
</comment>
<evidence type="ECO:0000313" key="3">
    <source>
        <dbReference type="Proteomes" id="UP001634393"/>
    </source>
</evidence>
<dbReference type="EMBL" id="JBJXBP010000005">
    <property type="protein sequence ID" value="KAL3829637.1"/>
    <property type="molecule type" value="Genomic_DNA"/>
</dbReference>
<name>A0ABD3SYC0_9LAMI</name>
<evidence type="ECO:0000256" key="1">
    <source>
        <dbReference type="SAM" id="Phobius"/>
    </source>
</evidence>
<proteinExistence type="predicted"/>
<keyword evidence="3" id="KW-1185">Reference proteome</keyword>